<reference evidence="7" key="1">
    <citation type="submission" date="2022-12" db="EMBL/GenBank/DDBJ databases">
        <title>Genome assemblies of Blomia tropicalis.</title>
        <authorList>
            <person name="Cui Y."/>
        </authorList>
    </citation>
    <scope>NUCLEOTIDE SEQUENCE</scope>
    <source>
        <tissue evidence="7">Adult mites</tissue>
    </source>
</reference>
<organism evidence="7 8">
    <name type="scientific">Blomia tropicalis</name>
    <name type="common">Mite</name>
    <dbReference type="NCBI Taxonomy" id="40697"/>
    <lineage>
        <taxon>Eukaryota</taxon>
        <taxon>Metazoa</taxon>
        <taxon>Ecdysozoa</taxon>
        <taxon>Arthropoda</taxon>
        <taxon>Chelicerata</taxon>
        <taxon>Arachnida</taxon>
        <taxon>Acari</taxon>
        <taxon>Acariformes</taxon>
        <taxon>Sarcoptiformes</taxon>
        <taxon>Astigmata</taxon>
        <taxon>Glycyphagoidea</taxon>
        <taxon>Echimyopodidae</taxon>
        <taxon>Blomia</taxon>
    </lineage>
</organism>
<accession>A0A9Q0RIH9</accession>
<evidence type="ECO:0000313" key="7">
    <source>
        <dbReference type="EMBL" id="KAJ6216878.1"/>
    </source>
</evidence>
<dbReference type="Gene3D" id="3.30.40.10">
    <property type="entry name" value="Zinc/RING finger domain, C3HC4 (zinc finger)"/>
    <property type="match status" value="1"/>
</dbReference>
<dbReference type="Pfam" id="PF23410">
    <property type="entry name" value="Beta-prop_VPS8"/>
    <property type="match status" value="1"/>
</dbReference>
<comment type="caution">
    <text evidence="7">The sequence shown here is derived from an EMBL/GenBank/DDBJ whole genome shotgun (WGS) entry which is preliminary data.</text>
</comment>
<dbReference type="GO" id="GO:0030897">
    <property type="term" value="C:HOPS complex"/>
    <property type="evidence" value="ECO:0007669"/>
    <property type="project" value="TreeGrafter"/>
</dbReference>
<dbReference type="InterPro" id="IPR045111">
    <property type="entry name" value="Vps41/Vps8"/>
</dbReference>
<keyword evidence="3" id="KW-0862">Zinc</keyword>
<dbReference type="GO" id="GO:0034058">
    <property type="term" value="P:endosomal vesicle fusion"/>
    <property type="evidence" value="ECO:0007669"/>
    <property type="project" value="TreeGrafter"/>
</dbReference>
<dbReference type="InterPro" id="IPR015943">
    <property type="entry name" value="WD40/YVTN_repeat-like_dom_sf"/>
</dbReference>
<feature type="domain" description="RING-type" evidence="6">
    <location>
        <begin position="1239"/>
        <end position="1288"/>
    </location>
</feature>
<gene>
    <name evidence="7" type="ORF">RDWZM_008035</name>
</gene>
<evidence type="ECO:0000256" key="3">
    <source>
        <dbReference type="ARBA" id="ARBA00022833"/>
    </source>
</evidence>
<keyword evidence="2 4" id="KW-0479">Metal-binding</keyword>
<dbReference type="PANTHER" id="PTHR12616">
    <property type="entry name" value="VACUOLAR PROTEIN SORTING VPS41"/>
    <property type="match status" value="1"/>
</dbReference>
<evidence type="ECO:0000256" key="5">
    <source>
        <dbReference type="SAM" id="MobiDB-lite"/>
    </source>
</evidence>
<sequence>MSFQDFSEFDSNYLIPSDIIDTPLSLEEILKQDDNQLDNVIDERDIQLLNQVEDVDISFLNDSSHNATTSLNINPIPYIKSQIILSKNEKINSGNPSCLTCSKNYIVIGTFCGHILVFDAINEKLKWFWKQEFDFGSIAALSINQDEVKLICGGSKDAVSLWNLNNGELLRLVENIHAPFSSIINLKYLSDLNSVILSDTSGSVFILDTRKKDFDSNCIFTGSRGEVLSILPLVPDDIQNIVGLNGIENLCLVAMATVSKVIVISLKPNLFVHFTYLLKTSPEFLPILSWNFNYRHRNKIYPLLAFGRQDQLLIHKMETDFDDRINFVPLFQFKSSSYNLQNIFWINSDTFILVDTSEIIHLIDVNLQEEIETVDISHVELVYESSNFKSLVNGGYVSKAMAKGGEHACANSFALQRNSTNNRLFILGLNCVFEASIRSWNDKFDFLLKNGEPFSALQFIHRKYISLQEQLEFDDMEQQLKEILDKMGHAFSEFIQLLMKKNIIMSRNETSLRKVMTNVLKYCICLETKYERLEELFDLFQSNLIAKNIFIECMENYIFNGQLTELNPNLVKEIIAYYINRQWYNLLDSLIIHFSITSLDIDHIMKIYQEYNLYDSFIYIYNVALNDFLTPFDQLLQIFHRMINDKVQYTKDDILLGNKLLVYLNCMLTCAYYPNKGHLPLNEQLEHLEKVYYRFVSNDSSGQATILNVLFKYDCTEFLNVILIAFEYLDQNHPELLKWKQTLIDFFLLKIIGDETQQFGPEQQNAFFLFLARCLINNNSISINKKCFIKMVDTLFAKEENKRFEERQQILIQILDEQRFQHYYQQCLFLDNAEKSKMYKICEFIHRKNQDWTQLLCVYIKDSTKEDEVFDFIHSMLSKEFTMKTEKDKNHFLQVVLNNFLVLVKIDSHKSVSLLFAYFDHSEHIFQQIIENLQPEPKVLFQFLKLSILENRINYSKTLSNSNESYRKLFDLCLNSFYQEQYIELACQFEPTSIISILDTFQEYDKSNVLEICKRLNCKDGEAYIFEKTRQFKKSFEILFDTFKQQTNNTIQSCFNDLSNYGDRLQFSLIETKFTALLDFCKRSFKYSIEKQTKESFCLLTLEFMIDLKSMLSNICRMKNEKLPPQFLHLLTEPEKKTLAEQLVIEFNKRFKLLFENLINVMLTHLSLVDFFGIIVNKVLKNDDLYDVREMLLCILENYHYERTLLELTNNILSCEHHQLMGQYQSANIKSRNVTQSYCGLCLAPILTSTDRKSSAVLFTCTHLFHDDCIEELKNTKQLTQILCPLCNVVFDGRSTDQSNSQTEEVEKVESPQSIREKSPNSMSSNSSQLSLIESQFRALNYFHHGRLKKVNRRRKN</sequence>
<dbReference type="GO" id="GO:0006623">
    <property type="term" value="P:protein targeting to vacuole"/>
    <property type="evidence" value="ECO:0007669"/>
    <property type="project" value="InterPro"/>
</dbReference>
<proteinExistence type="inferred from homology"/>
<dbReference type="Gene3D" id="2.130.10.10">
    <property type="entry name" value="YVTN repeat-like/Quinoprotein amine dehydrogenase"/>
    <property type="match status" value="1"/>
</dbReference>
<evidence type="ECO:0000256" key="4">
    <source>
        <dbReference type="PROSITE-ProRule" id="PRU00175"/>
    </source>
</evidence>
<evidence type="ECO:0000259" key="6">
    <source>
        <dbReference type="PROSITE" id="PS50089"/>
    </source>
</evidence>
<dbReference type="InterPro" id="IPR001841">
    <property type="entry name" value="Znf_RING"/>
</dbReference>
<dbReference type="InterPro" id="IPR025941">
    <property type="entry name" value="Vps8_central_dom"/>
</dbReference>
<dbReference type="OMA" id="NQLFFHQ"/>
<protein>
    <recommendedName>
        <fullName evidence="6">RING-type domain-containing protein</fullName>
    </recommendedName>
</protein>
<comment type="similarity">
    <text evidence="1">Belongs to the VPS8 family.</text>
</comment>
<feature type="region of interest" description="Disordered" evidence="5">
    <location>
        <begin position="1296"/>
        <end position="1329"/>
    </location>
</feature>
<dbReference type="InterPro" id="IPR036322">
    <property type="entry name" value="WD40_repeat_dom_sf"/>
</dbReference>
<keyword evidence="8" id="KW-1185">Reference proteome</keyword>
<keyword evidence="2 4" id="KW-0863">Zinc-finger</keyword>
<dbReference type="CDD" id="cd16448">
    <property type="entry name" value="RING-H2"/>
    <property type="match status" value="1"/>
</dbReference>
<dbReference type="OrthoDB" id="289913at2759"/>
<dbReference type="EMBL" id="JAPWDV010000003">
    <property type="protein sequence ID" value="KAJ6216878.1"/>
    <property type="molecule type" value="Genomic_DNA"/>
</dbReference>
<feature type="compositionally biased region" description="Basic and acidic residues" evidence="5">
    <location>
        <begin position="1305"/>
        <end position="1319"/>
    </location>
</feature>
<dbReference type="PANTHER" id="PTHR12616:SF8">
    <property type="entry name" value="VACUOLAR PROTEIN SORTING-ASSOCIATED PROTEIN 8 HOMOLOG"/>
    <property type="match status" value="1"/>
</dbReference>
<dbReference type="SUPFAM" id="SSF50978">
    <property type="entry name" value="WD40 repeat-like"/>
    <property type="match status" value="1"/>
</dbReference>
<dbReference type="GO" id="GO:0005770">
    <property type="term" value="C:late endosome"/>
    <property type="evidence" value="ECO:0007669"/>
    <property type="project" value="TreeGrafter"/>
</dbReference>
<dbReference type="InterPro" id="IPR013083">
    <property type="entry name" value="Znf_RING/FYVE/PHD"/>
</dbReference>
<evidence type="ECO:0000256" key="1">
    <source>
        <dbReference type="ARBA" id="ARBA00009422"/>
    </source>
</evidence>
<dbReference type="Pfam" id="PF12816">
    <property type="entry name" value="TPR_Vps8"/>
    <property type="match status" value="1"/>
</dbReference>
<evidence type="ECO:0000313" key="8">
    <source>
        <dbReference type="Proteomes" id="UP001142055"/>
    </source>
</evidence>
<dbReference type="SUPFAM" id="SSF57850">
    <property type="entry name" value="RING/U-box"/>
    <property type="match status" value="1"/>
</dbReference>
<dbReference type="SMART" id="SM00184">
    <property type="entry name" value="RING"/>
    <property type="match status" value="1"/>
</dbReference>
<name>A0A9Q0RIH9_BLOTA</name>
<dbReference type="Proteomes" id="UP001142055">
    <property type="component" value="Chromosome 3"/>
</dbReference>
<feature type="compositionally biased region" description="Low complexity" evidence="5">
    <location>
        <begin position="1320"/>
        <end position="1329"/>
    </location>
</feature>
<evidence type="ECO:0000256" key="2">
    <source>
        <dbReference type="ARBA" id="ARBA00022771"/>
    </source>
</evidence>
<dbReference type="GO" id="GO:0008270">
    <property type="term" value="F:zinc ion binding"/>
    <property type="evidence" value="ECO:0007669"/>
    <property type="project" value="UniProtKB-KW"/>
</dbReference>
<dbReference type="PROSITE" id="PS50089">
    <property type="entry name" value="ZF_RING_2"/>
    <property type="match status" value="1"/>
</dbReference>